<dbReference type="CDD" id="cd03411">
    <property type="entry name" value="Ferrochelatase_N"/>
    <property type="match status" value="1"/>
</dbReference>
<dbReference type="InterPro" id="IPR033659">
    <property type="entry name" value="Ferrochelatase_N"/>
</dbReference>
<comment type="function">
    <text evidence="7">Catalyzes the ferrous insertion into protoporphyrin IX.</text>
</comment>
<evidence type="ECO:0000256" key="4">
    <source>
        <dbReference type="ARBA" id="ARBA00023239"/>
    </source>
</evidence>
<comment type="caution">
    <text evidence="9">The sequence shown here is derived from an EMBL/GenBank/DDBJ whole genome shotgun (WGS) entry which is preliminary data.</text>
</comment>
<dbReference type="GO" id="GO:0005737">
    <property type="term" value="C:cytoplasm"/>
    <property type="evidence" value="ECO:0007669"/>
    <property type="project" value="UniProtKB-SubCell"/>
</dbReference>
<evidence type="ECO:0000313" key="10">
    <source>
        <dbReference type="Proteomes" id="UP000245489"/>
    </source>
</evidence>
<dbReference type="NCBIfam" id="TIGR00109">
    <property type="entry name" value="hemH"/>
    <property type="match status" value="1"/>
</dbReference>
<protein>
    <recommendedName>
        <fullName evidence="7">Ferrochelatase</fullName>
        <ecNumber evidence="7">4.98.1.1</ecNumber>
    </recommendedName>
    <alternativeName>
        <fullName evidence="7">Heme synthase</fullName>
    </alternativeName>
    <alternativeName>
        <fullName evidence="7">Protoheme ferro-lyase</fullName>
    </alternativeName>
</protein>
<dbReference type="PANTHER" id="PTHR11108">
    <property type="entry name" value="FERROCHELATASE"/>
    <property type="match status" value="1"/>
</dbReference>
<dbReference type="OrthoDB" id="9809741at2"/>
<evidence type="ECO:0000313" key="9">
    <source>
        <dbReference type="EMBL" id="PWK29268.1"/>
    </source>
</evidence>
<keyword evidence="5 7" id="KW-0627">Porphyrin biosynthesis</keyword>
<comment type="similarity">
    <text evidence="1 7 8">Belongs to the ferrochelatase family.</text>
</comment>
<dbReference type="CDD" id="cd00419">
    <property type="entry name" value="Ferrochelatase_C"/>
    <property type="match status" value="1"/>
</dbReference>
<dbReference type="Gene3D" id="3.40.50.1400">
    <property type="match status" value="2"/>
</dbReference>
<keyword evidence="3 7" id="KW-0350">Heme biosynthesis</keyword>
<keyword evidence="10" id="KW-1185">Reference proteome</keyword>
<reference evidence="9 10" key="1">
    <citation type="submission" date="2018-05" db="EMBL/GenBank/DDBJ databases">
        <title>Genomic Encyclopedia of Archaeal and Bacterial Type Strains, Phase II (KMG-II): from individual species to whole genera.</title>
        <authorList>
            <person name="Goeker M."/>
        </authorList>
    </citation>
    <scope>NUCLEOTIDE SEQUENCE [LARGE SCALE GENOMIC DNA]</scope>
    <source>
        <strain evidence="9 10">DSM 22214</strain>
    </source>
</reference>
<sequence length="354" mass="40621">MQTIEPQTLSESQQENKFKTGVLIVNLGTPDSPNTPDVRKYLREFLMDGRVIDIPAIGRWPLVNLIIAPFRSPKSAKIYKELWEDRGSPLKFYGEDVEKMLQDRLGDDYVVKLAMRYQSPSMDEGLEQFRKSGFQKIIVVPFFPQYASASTGSVFEKTMKIMSGWQIIPEIKFTNTFFDHPKFIQHFADTARKYMAETNFEHFLFSYHGLPERQMTKGDCTGNTCKFGSCCDTLHSMNQYCYRAQCFATTRLMVKELGLKEGTYTTSFQSRLGSDPWIKPYTDDVIKDLAKAGTKSVLAFSPAFVSDCLETTIEVGEEYKEIFEEHGGEHWQLVESLNNSPLWVDLLEDLVRKS</sequence>
<dbReference type="InterPro" id="IPR001015">
    <property type="entry name" value="Ferrochelatase"/>
</dbReference>
<evidence type="ECO:0000256" key="5">
    <source>
        <dbReference type="ARBA" id="ARBA00023244"/>
    </source>
</evidence>
<dbReference type="AlphaFoldDB" id="A0A316EI86"/>
<organism evidence="9 10">
    <name type="scientific">Arcicella aurantiaca</name>
    <dbReference type="NCBI Taxonomy" id="591202"/>
    <lineage>
        <taxon>Bacteria</taxon>
        <taxon>Pseudomonadati</taxon>
        <taxon>Bacteroidota</taxon>
        <taxon>Cytophagia</taxon>
        <taxon>Cytophagales</taxon>
        <taxon>Flectobacillaceae</taxon>
        <taxon>Arcicella</taxon>
    </lineage>
</organism>
<evidence type="ECO:0000256" key="3">
    <source>
        <dbReference type="ARBA" id="ARBA00023133"/>
    </source>
</evidence>
<dbReference type="SUPFAM" id="SSF53800">
    <property type="entry name" value="Chelatase"/>
    <property type="match status" value="1"/>
</dbReference>
<comment type="subcellular location">
    <subcellularLocation>
        <location evidence="7">Cytoplasm</location>
    </subcellularLocation>
</comment>
<evidence type="ECO:0000256" key="1">
    <source>
        <dbReference type="ARBA" id="ARBA00007718"/>
    </source>
</evidence>
<keyword evidence="7" id="KW-0963">Cytoplasm</keyword>
<accession>A0A316EI86</accession>
<dbReference type="RefSeq" id="WP_109740903.1">
    <property type="nucleotide sequence ID" value="NZ_QGGO01000001.1"/>
</dbReference>
<dbReference type="Proteomes" id="UP000245489">
    <property type="component" value="Unassembled WGS sequence"/>
</dbReference>
<dbReference type="GO" id="GO:0004325">
    <property type="term" value="F:ferrochelatase activity"/>
    <property type="evidence" value="ECO:0007669"/>
    <property type="project" value="UniProtKB-UniRule"/>
</dbReference>
<dbReference type="UniPathway" id="UPA00252">
    <property type="reaction ID" value="UER00325"/>
</dbReference>
<dbReference type="EMBL" id="QGGO01000001">
    <property type="protein sequence ID" value="PWK29268.1"/>
    <property type="molecule type" value="Genomic_DNA"/>
</dbReference>
<dbReference type="GO" id="GO:0046872">
    <property type="term" value="F:metal ion binding"/>
    <property type="evidence" value="ECO:0007669"/>
    <property type="project" value="UniProtKB-KW"/>
</dbReference>
<evidence type="ECO:0000256" key="2">
    <source>
        <dbReference type="ARBA" id="ARBA00023004"/>
    </source>
</evidence>
<proteinExistence type="inferred from homology"/>
<comment type="pathway">
    <text evidence="7">Porphyrin-containing compound metabolism; protoheme biosynthesis; protoheme from protoporphyrin-IX: step 1/1.</text>
</comment>
<name>A0A316EI86_9BACT</name>
<dbReference type="EC" id="4.98.1.1" evidence="7"/>
<comment type="catalytic activity">
    <reaction evidence="6">
        <text>Fe-coproporphyrin III + 2 H(+) = coproporphyrin III + Fe(2+)</text>
        <dbReference type="Rhea" id="RHEA:49572"/>
        <dbReference type="ChEBI" id="CHEBI:15378"/>
        <dbReference type="ChEBI" id="CHEBI:29033"/>
        <dbReference type="ChEBI" id="CHEBI:68438"/>
        <dbReference type="ChEBI" id="CHEBI:131725"/>
        <dbReference type="EC" id="4.99.1.9"/>
    </reaction>
    <physiologicalReaction direction="right-to-left" evidence="6">
        <dbReference type="Rhea" id="RHEA:49574"/>
    </physiologicalReaction>
</comment>
<evidence type="ECO:0000256" key="8">
    <source>
        <dbReference type="RuleBase" id="RU004185"/>
    </source>
</evidence>
<comment type="catalytic activity">
    <reaction evidence="7">
        <text>heme b + 2 H(+) = protoporphyrin IX + Fe(2+)</text>
        <dbReference type="Rhea" id="RHEA:22584"/>
        <dbReference type="ChEBI" id="CHEBI:15378"/>
        <dbReference type="ChEBI" id="CHEBI:29033"/>
        <dbReference type="ChEBI" id="CHEBI:57306"/>
        <dbReference type="ChEBI" id="CHEBI:60344"/>
        <dbReference type="EC" id="4.98.1.1"/>
    </reaction>
</comment>
<keyword evidence="7" id="KW-0479">Metal-binding</keyword>
<feature type="binding site" evidence="7">
    <location>
        <position position="208"/>
    </location>
    <ligand>
        <name>Fe(2+)</name>
        <dbReference type="ChEBI" id="CHEBI:29033"/>
    </ligand>
</feature>
<gene>
    <name evidence="7" type="primary">hemH</name>
    <name evidence="9" type="ORF">LV89_00108</name>
</gene>
<dbReference type="GO" id="GO:0006783">
    <property type="term" value="P:heme biosynthetic process"/>
    <property type="evidence" value="ECO:0007669"/>
    <property type="project" value="UniProtKB-UniRule"/>
</dbReference>
<dbReference type="PANTHER" id="PTHR11108:SF1">
    <property type="entry name" value="FERROCHELATASE, MITOCHONDRIAL"/>
    <property type="match status" value="1"/>
</dbReference>
<evidence type="ECO:0000256" key="7">
    <source>
        <dbReference type="HAMAP-Rule" id="MF_00323"/>
    </source>
</evidence>
<evidence type="ECO:0000256" key="6">
    <source>
        <dbReference type="ARBA" id="ARBA00024536"/>
    </source>
</evidence>
<keyword evidence="2 7" id="KW-0408">Iron</keyword>
<dbReference type="Pfam" id="PF00762">
    <property type="entry name" value="Ferrochelatase"/>
    <property type="match status" value="1"/>
</dbReference>
<feature type="binding site" evidence="7">
    <location>
        <position position="310"/>
    </location>
    <ligand>
        <name>Fe(2+)</name>
        <dbReference type="ChEBI" id="CHEBI:29033"/>
    </ligand>
</feature>
<dbReference type="InterPro" id="IPR033644">
    <property type="entry name" value="Ferrochelatase_C"/>
</dbReference>
<dbReference type="HAMAP" id="MF_00323">
    <property type="entry name" value="Ferrochelatase"/>
    <property type="match status" value="1"/>
</dbReference>
<keyword evidence="4 7" id="KW-0456">Lyase</keyword>